<dbReference type="Pfam" id="PF02894">
    <property type="entry name" value="GFO_IDH_MocA_C"/>
    <property type="match status" value="1"/>
</dbReference>
<dbReference type="InterPro" id="IPR004104">
    <property type="entry name" value="Gfo/Idh/MocA-like_OxRdtase_C"/>
</dbReference>
<gene>
    <name evidence="4" type="ORF">DCF25_11055</name>
</gene>
<comment type="caution">
    <text evidence="4">The sequence shown here is derived from an EMBL/GenBank/DDBJ whole genome shotgun (WGS) entry which is preliminary data.</text>
</comment>
<dbReference type="PANTHER" id="PTHR43377">
    <property type="entry name" value="BILIVERDIN REDUCTASE A"/>
    <property type="match status" value="1"/>
</dbReference>
<dbReference type="PANTHER" id="PTHR43377:SF10">
    <property type="entry name" value="BILIVERDIN REDUCTASE"/>
    <property type="match status" value="1"/>
</dbReference>
<evidence type="ECO:0000313" key="5">
    <source>
        <dbReference type="Proteomes" id="UP000249354"/>
    </source>
</evidence>
<dbReference type="EMBL" id="QBMC01000067">
    <property type="protein sequence ID" value="PZO17520.1"/>
    <property type="molecule type" value="Genomic_DNA"/>
</dbReference>
<reference evidence="5" key="1">
    <citation type="submission" date="2018-04" db="EMBL/GenBank/DDBJ databases">
        <authorList>
            <person name="Cornet L."/>
        </authorList>
    </citation>
    <scope>NUCLEOTIDE SEQUENCE [LARGE SCALE GENOMIC DNA]</scope>
</reference>
<organism evidence="4 5">
    <name type="scientific">Leptolyngbya foveolarum</name>
    <dbReference type="NCBI Taxonomy" id="47253"/>
    <lineage>
        <taxon>Bacteria</taxon>
        <taxon>Bacillati</taxon>
        <taxon>Cyanobacteriota</taxon>
        <taxon>Cyanophyceae</taxon>
        <taxon>Leptolyngbyales</taxon>
        <taxon>Leptolyngbyaceae</taxon>
        <taxon>Leptolyngbya group</taxon>
        <taxon>Leptolyngbya</taxon>
    </lineage>
</organism>
<evidence type="ECO:0000259" key="3">
    <source>
        <dbReference type="Pfam" id="PF02894"/>
    </source>
</evidence>
<proteinExistence type="inferred from homology"/>
<evidence type="ECO:0000313" key="4">
    <source>
        <dbReference type="EMBL" id="PZO17520.1"/>
    </source>
</evidence>
<sequence length="324" mass="35259">MIRVGIVGTGYAAKTRVQAFEGDGRSQALKAAGRSADRGQAFAQTYGLQAAESWRALVEDAAIDLVVVATVSSLHGEVVKAALEADKHVVVEYPLSLDLAQAEALVALARERKRLLHVEHIELLGGLHHAMKEHLPRLGTPLYANYRTINVVRPASLKWTYRFDLFGFPFCGALSRVHRLTNLFGQVSAVDCCTRVVDSKVNADYFASVLSSARLQFASGLVAELTYGKGEDFWAARRDVEIQGRLGALVFEGNEGRLMTAEGTEPISVAPRKGLFVKDTQGVLDYLTDGTPLYVEASESLYALRVGDALRRASESGQTVYLDS</sequence>
<dbReference type="GO" id="GO:0016740">
    <property type="term" value="F:transferase activity"/>
    <property type="evidence" value="ECO:0007669"/>
    <property type="project" value="UniProtKB-KW"/>
</dbReference>
<accession>A0A2W4UEN3</accession>
<feature type="domain" description="Gfo/Idh/MocA-like oxidoreductase C-terminal" evidence="3">
    <location>
        <begin position="137"/>
        <end position="321"/>
    </location>
</feature>
<evidence type="ECO:0000256" key="1">
    <source>
        <dbReference type="ARBA" id="ARBA00010928"/>
    </source>
</evidence>
<dbReference type="InterPro" id="IPR051450">
    <property type="entry name" value="Gfo/Idh/MocA_Oxidoreductases"/>
</dbReference>
<protein>
    <submittedName>
        <fullName evidence="4">Glycosyl transferase family 2</fullName>
    </submittedName>
</protein>
<dbReference type="InterPro" id="IPR036291">
    <property type="entry name" value="NAD(P)-bd_dom_sf"/>
</dbReference>
<feature type="domain" description="Gfo/Idh/MocA-like oxidoreductase N-terminal" evidence="2">
    <location>
        <begin position="2"/>
        <end position="120"/>
    </location>
</feature>
<comment type="similarity">
    <text evidence="1">Belongs to the Gfo/Idh/MocA family.</text>
</comment>
<dbReference type="Gene3D" id="3.40.50.720">
    <property type="entry name" value="NAD(P)-binding Rossmann-like Domain"/>
    <property type="match status" value="1"/>
</dbReference>
<dbReference type="GO" id="GO:0000166">
    <property type="term" value="F:nucleotide binding"/>
    <property type="evidence" value="ECO:0007669"/>
    <property type="project" value="InterPro"/>
</dbReference>
<dbReference type="Proteomes" id="UP000249354">
    <property type="component" value="Unassembled WGS sequence"/>
</dbReference>
<keyword evidence="4" id="KW-0808">Transferase</keyword>
<dbReference type="AlphaFoldDB" id="A0A2W4UEN3"/>
<dbReference type="Pfam" id="PF01408">
    <property type="entry name" value="GFO_IDH_MocA"/>
    <property type="match status" value="1"/>
</dbReference>
<dbReference type="InterPro" id="IPR000683">
    <property type="entry name" value="Gfo/Idh/MocA-like_OxRdtase_N"/>
</dbReference>
<name>A0A2W4UEN3_9CYAN</name>
<dbReference type="SUPFAM" id="SSF51735">
    <property type="entry name" value="NAD(P)-binding Rossmann-fold domains"/>
    <property type="match status" value="1"/>
</dbReference>
<reference evidence="4 5" key="2">
    <citation type="submission" date="2018-06" db="EMBL/GenBank/DDBJ databases">
        <title>Metagenomic assembly of (sub)arctic Cyanobacteria and their associated microbiome from non-axenic cultures.</title>
        <authorList>
            <person name="Baurain D."/>
        </authorList>
    </citation>
    <scope>NUCLEOTIDE SEQUENCE [LARGE SCALE GENOMIC DNA]</scope>
    <source>
        <strain evidence="4">ULC129bin1</strain>
    </source>
</reference>
<evidence type="ECO:0000259" key="2">
    <source>
        <dbReference type="Pfam" id="PF01408"/>
    </source>
</evidence>
<dbReference type="Gene3D" id="3.30.360.10">
    <property type="entry name" value="Dihydrodipicolinate Reductase, domain 2"/>
    <property type="match status" value="1"/>
</dbReference>